<dbReference type="EMBL" id="VHII01000020">
    <property type="protein sequence ID" value="KAF1374354.1"/>
    <property type="molecule type" value="Genomic_DNA"/>
</dbReference>
<protein>
    <submittedName>
        <fullName evidence="2">Uncharacterized protein</fullName>
    </submittedName>
</protein>
<reference evidence="2 3" key="1">
    <citation type="submission" date="2019-06" db="EMBL/GenBank/DDBJ databases">
        <title>A chromosome-scale genome assembly of the European perch, Perca fluviatilis.</title>
        <authorList>
            <person name="Roques C."/>
            <person name="Zahm M."/>
            <person name="Cabau C."/>
            <person name="Klopp C."/>
            <person name="Bouchez O."/>
            <person name="Donnadieu C."/>
            <person name="Kuhl H."/>
            <person name="Gislard M."/>
            <person name="Guendouz S."/>
            <person name="Journot L."/>
            <person name="Haffray P."/>
            <person name="Bestin A."/>
            <person name="Morvezen R."/>
            <person name="Feron R."/>
            <person name="Wen M."/>
            <person name="Jouanno E."/>
            <person name="Herpin A."/>
            <person name="Schartl M."/>
            <person name="Postlethwait J."/>
            <person name="Schaerlinger B."/>
            <person name="Chardard D."/>
            <person name="Lecocq T."/>
            <person name="Poncet C."/>
            <person name="Jaffrelo L."/>
            <person name="Lampietro C."/>
            <person name="Guiguen Y."/>
        </authorList>
    </citation>
    <scope>NUCLEOTIDE SEQUENCE [LARGE SCALE GENOMIC DNA]</scope>
    <source>
        <tissue evidence="2">Blood</tissue>
    </source>
</reference>
<dbReference type="AlphaFoldDB" id="A0A6A5EE78"/>
<dbReference type="Proteomes" id="UP000465112">
    <property type="component" value="Chromosome 20"/>
</dbReference>
<comment type="caution">
    <text evidence="2">The sequence shown here is derived from an EMBL/GenBank/DDBJ whole genome shotgun (WGS) entry which is preliminary data.</text>
</comment>
<evidence type="ECO:0000313" key="3">
    <source>
        <dbReference type="Proteomes" id="UP000465112"/>
    </source>
</evidence>
<name>A0A6A5EE78_PERFL</name>
<feature type="compositionally biased region" description="Acidic residues" evidence="1">
    <location>
        <begin position="94"/>
        <end position="107"/>
    </location>
</feature>
<accession>A0A6A5EE78</accession>
<feature type="region of interest" description="Disordered" evidence="1">
    <location>
        <begin position="87"/>
        <end position="107"/>
    </location>
</feature>
<keyword evidence="3" id="KW-1185">Reference proteome</keyword>
<evidence type="ECO:0000256" key="1">
    <source>
        <dbReference type="SAM" id="MobiDB-lite"/>
    </source>
</evidence>
<gene>
    <name evidence="2" type="ORF">PFLUV_G00228200</name>
</gene>
<evidence type="ECO:0000313" key="2">
    <source>
        <dbReference type="EMBL" id="KAF1374354.1"/>
    </source>
</evidence>
<organism evidence="2 3">
    <name type="scientific">Perca fluviatilis</name>
    <name type="common">European perch</name>
    <dbReference type="NCBI Taxonomy" id="8168"/>
    <lineage>
        <taxon>Eukaryota</taxon>
        <taxon>Metazoa</taxon>
        <taxon>Chordata</taxon>
        <taxon>Craniata</taxon>
        <taxon>Vertebrata</taxon>
        <taxon>Euteleostomi</taxon>
        <taxon>Actinopterygii</taxon>
        <taxon>Neopterygii</taxon>
        <taxon>Teleostei</taxon>
        <taxon>Neoteleostei</taxon>
        <taxon>Acanthomorphata</taxon>
        <taxon>Eupercaria</taxon>
        <taxon>Perciformes</taxon>
        <taxon>Percoidei</taxon>
        <taxon>Percidae</taxon>
        <taxon>Percinae</taxon>
        <taxon>Perca</taxon>
    </lineage>
</organism>
<proteinExistence type="predicted"/>
<sequence length="107" mass="12334">MFTTLSENEEEVNIIVDEMYRHITSVEMQHHKLTAMVEVQCREPSLLSILKRRIQELQDNIATAKMSYSPAFQGGTTVLAQLLQQESEMSKEEMELESSDEDLIEDI</sequence>